<proteinExistence type="predicted"/>
<dbReference type="AlphaFoldDB" id="A0A109WAE6"/>
<dbReference type="SUPFAM" id="SSF47598">
    <property type="entry name" value="Ribbon-helix-helix"/>
    <property type="match status" value="1"/>
</dbReference>
<accession>A0A109WAE6</accession>
<dbReference type="EMBL" id="MSKM01000020">
    <property type="protein sequence ID" value="OLO53353.1"/>
    <property type="molecule type" value="Genomic_DNA"/>
</dbReference>
<sequence>MNRDQMNAAFGVTDEQLDSLAADYEAGDWKGRLGPVVQGRPRLYEEEMRTISFRIPASRLQAIDAHAERNGKSRSEFLRQAIDDALLAG</sequence>
<comment type="caution">
    <text evidence="2">The sequence shown here is derived from an EMBL/GenBank/DDBJ whole genome shotgun (WGS) entry which is preliminary data.</text>
</comment>
<dbReference type="RefSeq" id="WP_003786792.1">
    <property type="nucleotide sequence ID" value="NZ_CAMIKZ010000163.1"/>
</dbReference>
<dbReference type="Gene3D" id="1.10.1220.10">
    <property type="entry name" value="Met repressor-like"/>
    <property type="match status" value="1"/>
</dbReference>
<dbReference type="InterPro" id="IPR013321">
    <property type="entry name" value="Arc_rbn_hlx_hlx"/>
</dbReference>
<organism evidence="2 5">
    <name type="scientific">Actinomyces oris</name>
    <dbReference type="NCBI Taxonomy" id="544580"/>
    <lineage>
        <taxon>Bacteria</taxon>
        <taxon>Bacillati</taxon>
        <taxon>Actinomycetota</taxon>
        <taxon>Actinomycetes</taxon>
        <taxon>Actinomycetales</taxon>
        <taxon>Actinomycetaceae</taxon>
        <taxon>Actinomyces</taxon>
    </lineage>
</organism>
<dbReference type="InterPro" id="IPR010985">
    <property type="entry name" value="Ribbon_hlx_hlx"/>
</dbReference>
<evidence type="ECO:0000313" key="4">
    <source>
        <dbReference type="Proteomes" id="UP000185772"/>
    </source>
</evidence>
<evidence type="ECO:0000313" key="3">
    <source>
        <dbReference type="EMBL" id="OLO53353.1"/>
    </source>
</evidence>
<dbReference type="CDD" id="cd22231">
    <property type="entry name" value="RHH_NikR_HicB-like"/>
    <property type="match status" value="1"/>
</dbReference>
<reference evidence="3 4" key="1">
    <citation type="submission" date="2016-12" db="EMBL/GenBank/DDBJ databases">
        <title>Genomic comparison of strains in the 'Actinomyces naeslundii' group.</title>
        <authorList>
            <person name="Mughal S.R."/>
            <person name="Do T."/>
            <person name="Gilbert S.C."/>
            <person name="Witherden E.A."/>
            <person name="Didelot X."/>
            <person name="Beighton D."/>
        </authorList>
    </citation>
    <scope>NUCLEOTIDE SEQUENCE [LARGE SCALE GENOMIC DNA]</scope>
    <source>
        <strain evidence="3 4">MMRCO6-1</strain>
    </source>
</reference>
<gene>
    <name evidence="3" type="ORF">BKH27_06375</name>
    <name evidence="2" type="ORF">RMW62_10700</name>
</gene>
<dbReference type="KEGG" id="aos:AXE84_08440"/>
<dbReference type="Proteomes" id="UP001180729">
    <property type="component" value="Unassembled WGS sequence"/>
</dbReference>
<protein>
    <submittedName>
        <fullName evidence="2">Ribbon-helix-helix domain-containing protein</fullName>
    </submittedName>
    <submittedName>
        <fullName evidence="3">Toxin-antitoxin system antitoxin subunit</fullName>
    </submittedName>
</protein>
<evidence type="ECO:0000313" key="5">
    <source>
        <dbReference type="Proteomes" id="UP001180729"/>
    </source>
</evidence>
<dbReference type="GO" id="GO:0006355">
    <property type="term" value="P:regulation of DNA-templated transcription"/>
    <property type="evidence" value="ECO:0007669"/>
    <property type="project" value="InterPro"/>
</dbReference>
<dbReference type="Pfam" id="PF01402">
    <property type="entry name" value="RHH_1"/>
    <property type="match status" value="1"/>
</dbReference>
<dbReference type="EMBL" id="JAMZMH010000013">
    <property type="protein sequence ID" value="MDT0249549.1"/>
    <property type="molecule type" value="Genomic_DNA"/>
</dbReference>
<evidence type="ECO:0000259" key="1">
    <source>
        <dbReference type="Pfam" id="PF01402"/>
    </source>
</evidence>
<feature type="domain" description="Ribbon-helix-helix protein CopG" evidence="1">
    <location>
        <begin position="50"/>
        <end position="86"/>
    </location>
</feature>
<dbReference type="Proteomes" id="UP000185772">
    <property type="component" value="Unassembled WGS sequence"/>
</dbReference>
<dbReference type="InterPro" id="IPR002145">
    <property type="entry name" value="CopG"/>
</dbReference>
<evidence type="ECO:0000313" key="2">
    <source>
        <dbReference type="EMBL" id="MDT0249549.1"/>
    </source>
</evidence>
<reference evidence="2" key="2">
    <citation type="submission" date="2022-06" db="EMBL/GenBank/DDBJ databases">
        <title>Draft Genome Sequences of Three Actinomyces oris Strains, Isolated from Healthy Human Feces.</title>
        <authorList>
            <person name="Ye Y."/>
            <person name="Liu C."/>
            <person name="Zhao J."/>
            <person name="Xu J."/>
            <person name="Huang H."/>
            <person name="Wang B."/>
            <person name="Wei J."/>
            <person name="Jing X."/>
        </authorList>
    </citation>
    <scope>NUCLEOTIDE SEQUENCE</scope>
    <source>
        <strain evidence="2">CNGBCC1803368</strain>
    </source>
</reference>
<name>A0A109WAE6_9ACTO</name>